<dbReference type="OrthoDB" id="8981767at2"/>
<dbReference type="AlphaFoldDB" id="A0A5C6YY16"/>
<evidence type="ECO:0000256" key="2">
    <source>
        <dbReference type="ARBA" id="ARBA00022729"/>
    </source>
</evidence>
<dbReference type="Gene3D" id="2.130.10.10">
    <property type="entry name" value="YVTN repeat-like/Quinoprotein amine dehydrogenase"/>
    <property type="match status" value="2"/>
</dbReference>
<evidence type="ECO:0000313" key="8">
    <source>
        <dbReference type="Proteomes" id="UP000321497"/>
    </source>
</evidence>
<comment type="caution">
    <text evidence="7">The sequence shown here is derived from an EMBL/GenBank/DDBJ whole genome shotgun (WGS) entry which is preliminary data.</text>
</comment>
<evidence type="ECO:0000256" key="1">
    <source>
        <dbReference type="ARBA" id="ARBA00022531"/>
    </source>
</evidence>
<keyword evidence="8" id="KW-1185">Reference proteome</keyword>
<organism evidence="7 8">
    <name type="scientific">Aequorivita antarctica</name>
    <dbReference type="NCBI Taxonomy" id="153266"/>
    <lineage>
        <taxon>Bacteria</taxon>
        <taxon>Pseudomonadati</taxon>
        <taxon>Bacteroidota</taxon>
        <taxon>Flavobacteriia</taxon>
        <taxon>Flavobacteriales</taxon>
        <taxon>Flavobacteriaceae</taxon>
        <taxon>Aequorivita</taxon>
    </lineage>
</organism>
<dbReference type="GO" id="GO:0009523">
    <property type="term" value="C:photosystem II"/>
    <property type="evidence" value="ECO:0007669"/>
    <property type="project" value="UniProtKB-KW"/>
</dbReference>
<dbReference type="RefSeq" id="WP_111844969.1">
    <property type="nucleotide sequence ID" value="NZ_UEGI01000011.1"/>
</dbReference>
<dbReference type="InterPro" id="IPR015943">
    <property type="entry name" value="WD40/YVTN_repeat-like_dom_sf"/>
</dbReference>
<dbReference type="InterPro" id="IPR026444">
    <property type="entry name" value="Secre_tail"/>
</dbReference>
<sequence>MKKIILLLMVCAFGLCIESASAQFVVKPTFFETQDVSNDGVVSGYEAQAGPYSLWTPETNTFEEIGGTAPGLGGGGSAEFSDDGNLLSGTDNVTTTVPVEWEKLNVGFDYIIRDITFPGGSDIIAYAAGESLTYNGDGIVLRTDDGGDSWTELWTGEDQGIEAMSFPSQWTGYVGGWNQYFAKTTDSGNTWTIQTPIPDAYIYTGIEFKDESNGVVTAQTDTGMAVYTTNDGGATWVAGSGLEAIPYKLTYVEGDTYFLVTNAGQIQKSTDNGATWTTVFTTPANDLLVGIAFNDLMNGIATADSDVYRTTDGGVTWTGQEVIEGVIWRDAAWSDADNVVLVGTPEIIAESQDGGATWPINNLGTTTFSEALYDVVYTPNGTGYIVGAHGVMFRKARATNTYTEQSMYNLTNDEWTSMGSFGINVDSSRSSGYDISGDGSTIVGLAYVEKIPGISGTPAHATAWTAATGLIDLGSLYTSINRSTRANAVNGDGSVIVGWQDFNGPWKSAVWRKDANGDYLPNEYLLLDPNGDPNDEFNQLGECQAVSADGNWIAGNGDFANNNDPWRWSEATGYESLGTLYPGASGIVTGMSADGSRIIGLFIIDPWTPNIPFIWTESTGMVEFNSFVTDTLGYTMSASPIWSANGLSANGEYITGWGYDPTIGPWGDIFTYRVQLPSVPTNDDCVESIPLACGDLVTNSTVFATDSGGNASPDVFYSYTGAGDPETITLNACGPATNFATTVRVYSDCNLTNQIAFNDSSCVNQPELTFESDGTSTYIIMVEGYDDTKAGNFQLELSCETILGTQDNQLQQLALYPNPVTDVLQITAKTEITSVVIFNINGQQLLHKDLNSMNGEIDMAALSTGIYFARVTANNATETFKIVKN</sequence>
<evidence type="ECO:0000256" key="3">
    <source>
        <dbReference type="ARBA" id="ARBA00023276"/>
    </source>
</evidence>
<accession>A0A5C6YY16</accession>
<keyword evidence="1" id="KW-0602">Photosynthesis</keyword>
<evidence type="ECO:0000259" key="5">
    <source>
        <dbReference type="Pfam" id="PF14870"/>
    </source>
</evidence>
<evidence type="ECO:0000256" key="4">
    <source>
        <dbReference type="SAM" id="SignalP"/>
    </source>
</evidence>
<proteinExistence type="predicted"/>
<keyword evidence="3" id="KW-0604">Photosystem II</keyword>
<feature type="chain" id="PRO_5022684680" evidence="4">
    <location>
        <begin position="23"/>
        <end position="885"/>
    </location>
</feature>
<dbReference type="SUPFAM" id="SSF110296">
    <property type="entry name" value="Oligoxyloglucan reducing end-specific cellobiohydrolase"/>
    <property type="match status" value="1"/>
</dbReference>
<evidence type="ECO:0000313" key="7">
    <source>
        <dbReference type="EMBL" id="TXD72536.1"/>
    </source>
</evidence>
<feature type="domain" description="Photosynthesis system II assembly factor Ycf48/Hcf136-like" evidence="5">
    <location>
        <begin position="326"/>
        <end position="394"/>
    </location>
</feature>
<dbReference type="InterPro" id="IPR028203">
    <property type="entry name" value="PSII_CF48-like_dom"/>
</dbReference>
<dbReference type="Pfam" id="PF18962">
    <property type="entry name" value="Por_Secre_tail"/>
    <property type="match status" value="1"/>
</dbReference>
<gene>
    <name evidence="7" type="ORF">ESU54_12035</name>
</gene>
<name>A0A5C6YY16_9FLAO</name>
<dbReference type="Proteomes" id="UP000321497">
    <property type="component" value="Unassembled WGS sequence"/>
</dbReference>
<dbReference type="NCBIfam" id="TIGR04183">
    <property type="entry name" value="Por_Secre_tail"/>
    <property type="match status" value="1"/>
</dbReference>
<protein>
    <submittedName>
        <fullName evidence="7">T9SS type A sorting domain-containing protein</fullName>
    </submittedName>
</protein>
<reference evidence="7 8" key="1">
    <citation type="submission" date="2019-08" db="EMBL/GenBank/DDBJ databases">
        <title>Genome of Aequorivita antarctica SW49 (type strain).</title>
        <authorList>
            <person name="Bowman J.P."/>
        </authorList>
    </citation>
    <scope>NUCLEOTIDE SEQUENCE [LARGE SCALE GENOMIC DNA]</scope>
    <source>
        <strain evidence="7 8">SW49</strain>
    </source>
</reference>
<feature type="signal peptide" evidence="4">
    <location>
        <begin position="1"/>
        <end position="22"/>
    </location>
</feature>
<dbReference type="PANTHER" id="PTHR47199:SF2">
    <property type="entry name" value="PHOTOSYSTEM II STABILITY_ASSEMBLY FACTOR HCF136, CHLOROPLASTIC"/>
    <property type="match status" value="1"/>
</dbReference>
<dbReference type="CDD" id="cd15482">
    <property type="entry name" value="Sialidase_non-viral"/>
    <property type="match status" value="1"/>
</dbReference>
<dbReference type="EMBL" id="VORT01000008">
    <property type="protein sequence ID" value="TXD72536.1"/>
    <property type="molecule type" value="Genomic_DNA"/>
</dbReference>
<keyword evidence="2 4" id="KW-0732">Signal</keyword>
<dbReference type="Pfam" id="PF14870">
    <property type="entry name" value="PSII_BNR"/>
    <property type="match status" value="1"/>
</dbReference>
<dbReference type="GO" id="GO:0015979">
    <property type="term" value="P:photosynthesis"/>
    <property type="evidence" value="ECO:0007669"/>
    <property type="project" value="UniProtKB-KW"/>
</dbReference>
<dbReference type="PANTHER" id="PTHR47199">
    <property type="entry name" value="PHOTOSYSTEM II STABILITY/ASSEMBLY FACTOR HCF136, CHLOROPLASTIC"/>
    <property type="match status" value="1"/>
</dbReference>
<feature type="domain" description="Secretion system C-terminal sorting" evidence="6">
    <location>
        <begin position="815"/>
        <end position="882"/>
    </location>
</feature>
<evidence type="ECO:0000259" key="6">
    <source>
        <dbReference type="Pfam" id="PF18962"/>
    </source>
</evidence>